<dbReference type="Proteomes" id="UP001574673">
    <property type="component" value="Unassembled WGS sequence"/>
</dbReference>
<comment type="cofactor">
    <cofactor evidence="1">
        <name>FMN</name>
        <dbReference type="ChEBI" id="CHEBI:58210"/>
    </cofactor>
</comment>
<dbReference type="RefSeq" id="WP_418891348.1">
    <property type="nucleotide sequence ID" value="NZ_JBEUWX010000002.1"/>
</dbReference>
<dbReference type="Gene3D" id="2.30.110.10">
    <property type="entry name" value="Electron Transport, Fmn-binding Protein, Chain A"/>
    <property type="match status" value="1"/>
</dbReference>
<dbReference type="InterPro" id="IPR012349">
    <property type="entry name" value="Split_barrel_FMN-bd"/>
</dbReference>
<feature type="domain" description="Flavin reductase like" evidence="4">
    <location>
        <begin position="13"/>
        <end position="150"/>
    </location>
</feature>
<accession>A0ABV4UG98</accession>
<protein>
    <submittedName>
        <fullName evidence="5">Flavin reductase family protein</fullName>
        <ecNumber evidence="5">1.-.-.-</ecNumber>
    </submittedName>
</protein>
<dbReference type="PANTHER" id="PTHR43567:SF1">
    <property type="entry name" value="FLAVOREDOXIN"/>
    <property type="match status" value="1"/>
</dbReference>
<dbReference type="SUPFAM" id="SSF50475">
    <property type="entry name" value="FMN-binding split barrel"/>
    <property type="match status" value="1"/>
</dbReference>
<comment type="caution">
    <text evidence="5">The sequence shown here is derived from an EMBL/GenBank/DDBJ whole genome shotgun (WGS) entry which is preliminary data.</text>
</comment>
<evidence type="ECO:0000256" key="3">
    <source>
        <dbReference type="ARBA" id="ARBA00038054"/>
    </source>
</evidence>
<dbReference type="GO" id="GO:0016491">
    <property type="term" value="F:oxidoreductase activity"/>
    <property type="evidence" value="ECO:0007669"/>
    <property type="project" value="UniProtKB-KW"/>
</dbReference>
<evidence type="ECO:0000313" key="5">
    <source>
        <dbReference type="EMBL" id="MFA9950283.1"/>
    </source>
</evidence>
<evidence type="ECO:0000313" key="6">
    <source>
        <dbReference type="Proteomes" id="UP001574673"/>
    </source>
</evidence>
<gene>
    <name evidence="5" type="ORF">ABCS64_08125</name>
</gene>
<dbReference type="Pfam" id="PF01613">
    <property type="entry name" value="Flavin_Reduct"/>
    <property type="match status" value="1"/>
</dbReference>
<dbReference type="EMBL" id="JBEUWX010000002">
    <property type="protein sequence ID" value="MFA9950283.1"/>
    <property type="molecule type" value="Genomic_DNA"/>
</dbReference>
<proteinExistence type="inferred from homology"/>
<keyword evidence="6" id="KW-1185">Reference proteome</keyword>
<keyword evidence="2" id="KW-0285">Flavoprotein</keyword>
<dbReference type="SMART" id="SM00903">
    <property type="entry name" value="Flavin_Reduct"/>
    <property type="match status" value="1"/>
</dbReference>
<reference evidence="6" key="1">
    <citation type="submission" date="2024-06" db="EMBL/GenBank/DDBJ databases">
        <title>Radixoralia hellwigii gen. nov., sp nov., isolated from a root canal in the human oral cavity.</title>
        <authorList>
            <person name="Bartsch S."/>
            <person name="Wittmer A."/>
            <person name="Schulz A.-K."/>
            <person name="Neumann-Schaal M."/>
            <person name="Wolf J."/>
            <person name="Gronow S."/>
            <person name="Tennert C."/>
            <person name="Haecker G."/>
            <person name="Cieplik F."/>
            <person name="Al-Ahmad A."/>
        </authorList>
    </citation>
    <scope>NUCLEOTIDE SEQUENCE [LARGE SCALE GENOMIC DNA]</scope>
    <source>
        <strain evidence="6">Wk13</strain>
    </source>
</reference>
<dbReference type="PANTHER" id="PTHR43567">
    <property type="entry name" value="FLAVOREDOXIN-RELATED-RELATED"/>
    <property type="match status" value="1"/>
</dbReference>
<comment type="similarity">
    <text evidence="3">Belongs to the flavoredoxin family.</text>
</comment>
<evidence type="ECO:0000256" key="1">
    <source>
        <dbReference type="ARBA" id="ARBA00001917"/>
    </source>
</evidence>
<dbReference type="InterPro" id="IPR052174">
    <property type="entry name" value="Flavoredoxin"/>
</dbReference>
<evidence type="ECO:0000256" key="2">
    <source>
        <dbReference type="ARBA" id="ARBA00022630"/>
    </source>
</evidence>
<sequence length="189" mass="21146">MAIQSVPLAKFYRLMNHGPVTLVSAKHNGVENAMSVAWACALDFDKVSIVVASTAYTRGLIEKSGYFAVQIPTVRQAELVLDMGESRHENPDKMRDVGRFYQDGFDVPLIKDCAAWIICQLITEPHNQQTYDLLIGKVLGAWADDRIFSHGHWLFDTAPDELRTLHYVAGGQFYAIGKGIKFDRGPDMD</sequence>
<dbReference type="InterPro" id="IPR002563">
    <property type="entry name" value="Flavin_Rdtase-like_dom"/>
</dbReference>
<keyword evidence="5" id="KW-0560">Oxidoreductase</keyword>
<evidence type="ECO:0000259" key="4">
    <source>
        <dbReference type="SMART" id="SM00903"/>
    </source>
</evidence>
<name>A0ABV4UG98_9RHOO</name>
<dbReference type="EC" id="1.-.-.-" evidence="5"/>
<organism evidence="5 6">
    <name type="scientific">Dentiradicibacter hellwigii</name>
    <dbReference type="NCBI Taxonomy" id="3149053"/>
    <lineage>
        <taxon>Bacteria</taxon>
        <taxon>Pseudomonadati</taxon>
        <taxon>Pseudomonadota</taxon>
        <taxon>Betaproteobacteria</taxon>
        <taxon>Rhodocyclales</taxon>
        <taxon>Rhodocyclaceae</taxon>
        <taxon>Dentiradicibacter</taxon>
    </lineage>
</organism>